<dbReference type="PANTHER" id="PTHR45711:SF6">
    <property type="entry name" value="CHLORIDE CHANNEL PROTEIN"/>
    <property type="match status" value="1"/>
</dbReference>
<proteinExistence type="predicted"/>
<dbReference type="GO" id="GO:0005886">
    <property type="term" value="C:plasma membrane"/>
    <property type="evidence" value="ECO:0007669"/>
    <property type="project" value="TreeGrafter"/>
</dbReference>
<dbReference type="GO" id="GO:0005769">
    <property type="term" value="C:early endosome"/>
    <property type="evidence" value="ECO:0007669"/>
    <property type="project" value="TreeGrafter"/>
</dbReference>
<dbReference type="GO" id="GO:0005794">
    <property type="term" value="C:Golgi apparatus"/>
    <property type="evidence" value="ECO:0007669"/>
    <property type="project" value="TreeGrafter"/>
</dbReference>
<dbReference type="PANTHER" id="PTHR45711">
    <property type="entry name" value="CHLORIDE CHANNEL PROTEIN"/>
    <property type="match status" value="1"/>
</dbReference>
<dbReference type="AlphaFoldDB" id="A0A067RLM0"/>
<sequence length="238" mass="27526">MELEDPCMTYGQMSNLIRYRLCSCKVNIATVFADPVRIPVVTSSNTRHSEPLSVLTQDSMTVDDVEILLKETEHNGFPVVVSRESQYLVGFVLRRDLNLAIETLVEALRRADPSSKESYRMSIDQANEKLGPAVLRHFKNWSFPVSQSSSIPVHINRLDHKKESMKVRMELELKHNKEMKSPRFAWPADMRPFRCYQKERYQQEAGWAPEPVWAKRLEDNHLPLSGIEVRQSRSGRRG</sequence>
<gene>
    <name evidence="2" type="ORF">L798_04613</name>
</gene>
<dbReference type="eggNOG" id="KOG0475">
    <property type="taxonomic scope" value="Eukaryota"/>
</dbReference>
<keyword evidence="3" id="KW-1185">Reference proteome</keyword>
<organism evidence="2 3">
    <name type="scientific">Zootermopsis nevadensis</name>
    <name type="common">Dampwood termite</name>
    <dbReference type="NCBI Taxonomy" id="136037"/>
    <lineage>
        <taxon>Eukaryota</taxon>
        <taxon>Metazoa</taxon>
        <taxon>Ecdysozoa</taxon>
        <taxon>Arthropoda</taxon>
        <taxon>Hexapoda</taxon>
        <taxon>Insecta</taxon>
        <taxon>Pterygota</taxon>
        <taxon>Neoptera</taxon>
        <taxon>Polyneoptera</taxon>
        <taxon>Dictyoptera</taxon>
        <taxon>Blattodea</taxon>
        <taxon>Blattoidea</taxon>
        <taxon>Termitoidae</taxon>
        <taxon>Termopsidae</taxon>
        <taxon>Zootermopsis</taxon>
    </lineage>
</organism>
<evidence type="ECO:0000313" key="2">
    <source>
        <dbReference type="EMBL" id="KDR20459.1"/>
    </source>
</evidence>
<dbReference type="GO" id="GO:0008021">
    <property type="term" value="C:synaptic vesicle"/>
    <property type="evidence" value="ECO:0007669"/>
    <property type="project" value="TreeGrafter"/>
</dbReference>
<name>A0A067RLM0_ZOONE</name>
<dbReference type="InterPro" id="IPR046342">
    <property type="entry name" value="CBS_dom_sf"/>
</dbReference>
<dbReference type="EMBL" id="KK852603">
    <property type="protein sequence ID" value="KDR20459.1"/>
    <property type="molecule type" value="Genomic_DNA"/>
</dbReference>
<dbReference type="InParanoid" id="A0A067RLM0"/>
<reference evidence="2 3" key="1">
    <citation type="journal article" date="2014" name="Nat. Commun.">
        <title>Molecular traces of alternative social organization in a termite genome.</title>
        <authorList>
            <person name="Terrapon N."/>
            <person name="Li C."/>
            <person name="Robertson H.M."/>
            <person name="Ji L."/>
            <person name="Meng X."/>
            <person name="Booth W."/>
            <person name="Chen Z."/>
            <person name="Childers C.P."/>
            <person name="Glastad K.M."/>
            <person name="Gokhale K."/>
            <person name="Gowin J."/>
            <person name="Gronenberg W."/>
            <person name="Hermansen R.A."/>
            <person name="Hu H."/>
            <person name="Hunt B.G."/>
            <person name="Huylmans A.K."/>
            <person name="Khalil S.M."/>
            <person name="Mitchell R.D."/>
            <person name="Munoz-Torres M.C."/>
            <person name="Mustard J.A."/>
            <person name="Pan H."/>
            <person name="Reese J.T."/>
            <person name="Scharf M.E."/>
            <person name="Sun F."/>
            <person name="Vogel H."/>
            <person name="Xiao J."/>
            <person name="Yang W."/>
            <person name="Yang Z."/>
            <person name="Yang Z."/>
            <person name="Zhou J."/>
            <person name="Zhu J."/>
            <person name="Brent C.S."/>
            <person name="Elsik C.G."/>
            <person name="Goodisman M.A."/>
            <person name="Liberles D.A."/>
            <person name="Roe R.M."/>
            <person name="Vargo E.L."/>
            <person name="Vilcinskas A."/>
            <person name="Wang J."/>
            <person name="Bornberg-Bauer E."/>
            <person name="Korb J."/>
            <person name="Zhang G."/>
            <person name="Liebig J."/>
        </authorList>
    </citation>
    <scope>NUCLEOTIDE SEQUENCE [LARGE SCALE GENOMIC DNA]</scope>
    <source>
        <tissue evidence="2">Whole organism</tissue>
    </source>
</reference>
<accession>A0A067RLM0</accession>
<keyword evidence="1" id="KW-0406">Ion transport</keyword>
<dbReference type="SUPFAM" id="SSF54631">
    <property type="entry name" value="CBS-domain pair"/>
    <property type="match status" value="1"/>
</dbReference>
<protein>
    <submittedName>
        <fullName evidence="2">H(+)/Cl(-) exchange transporter 3</fullName>
    </submittedName>
</protein>
<dbReference type="Proteomes" id="UP000027135">
    <property type="component" value="Unassembled WGS sequence"/>
</dbReference>
<evidence type="ECO:0000313" key="3">
    <source>
        <dbReference type="Proteomes" id="UP000027135"/>
    </source>
</evidence>
<dbReference type="GO" id="GO:0005247">
    <property type="term" value="F:voltage-gated chloride channel activity"/>
    <property type="evidence" value="ECO:0007669"/>
    <property type="project" value="TreeGrafter"/>
</dbReference>
<dbReference type="STRING" id="136037.A0A067RLM0"/>
<keyword evidence="1" id="KW-0813">Transport</keyword>
<dbReference type="Gene3D" id="3.10.580.20">
    <property type="match status" value="1"/>
</dbReference>
<evidence type="ECO:0000256" key="1">
    <source>
        <dbReference type="ARBA" id="ARBA00023065"/>
    </source>
</evidence>